<evidence type="ECO:0000259" key="4">
    <source>
        <dbReference type="Pfam" id="PF00291"/>
    </source>
</evidence>
<feature type="region of interest" description="Disordered" evidence="3">
    <location>
        <begin position="1"/>
        <end position="21"/>
    </location>
</feature>
<dbReference type="EMBL" id="VFSV01000090">
    <property type="protein sequence ID" value="TRD14086.1"/>
    <property type="molecule type" value="Genomic_DNA"/>
</dbReference>
<dbReference type="SUPFAM" id="SSF53686">
    <property type="entry name" value="Tryptophan synthase beta subunit-like PLP-dependent enzymes"/>
    <property type="match status" value="1"/>
</dbReference>
<accession>A0A547PIU8</accession>
<dbReference type="Proteomes" id="UP000318590">
    <property type="component" value="Unassembled WGS sequence"/>
</dbReference>
<keyword evidence="6" id="KW-1185">Reference proteome</keyword>
<protein>
    <submittedName>
        <fullName evidence="5">Diaminopropionate ammonia-lyase</fullName>
        <ecNumber evidence="5">4.3.1.15</ecNumber>
    </submittedName>
</protein>
<dbReference type="GO" id="GO:0008838">
    <property type="term" value="F:diaminopropionate ammonia-lyase activity"/>
    <property type="evidence" value="ECO:0007669"/>
    <property type="project" value="UniProtKB-EC"/>
</dbReference>
<organism evidence="5 6">
    <name type="scientific">Palleronia caenipelagi</name>
    <dbReference type="NCBI Taxonomy" id="2489174"/>
    <lineage>
        <taxon>Bacteria</taxon>
        <taxon>Pseudomonadati</taxon>
        <taxon>Pseudomonadota</taxon>
        <taxon>Alphaproteobacteria</taxon>
        <taxon>Rhodobacterales</taxon>
        <taxon>Roseobacteraceae</taxon>
        <taxon>Palleronia</taxon>
    </lineage>
</organism>
<dbReference type="EC" id="4.3.1.15" evidence="5"/>
<dbReference type="AlphaFoldDB" id="A0A547PIU8"/>
<reference evidence="5 6" key="1">
    <citation type="submission" date="2019-06" db="EMBL/GenBank/DDBJ databases">
        <title>Paenimaribius caenipelagi gen. nov., sp. nov., isolated from a tidal flat.</title>
        <authorList>
            <person name="Yoon J.-H."/>
        </authorList>
    </citation>
    <scope>NUCLEOTIDE SEQUENCE [LARGE SCALE GENOMIC DNA]</scope>
    <source>
        <strain evidence="5 6">JBTF-M29</strain>
    </source>
</reference>
<dbReference type="NCBIfam" id="NF006058">
    <property type="entry name" value="PRK08206.1"/>
    <property type="match status" value="1"/>
</dbReference>
<dbReference type="Pfam" id="PF00291">
    <property type="entry name" value="PALP"/>
    <property type="match status" value="1"/>
</dbReference>
<proteinExistence type="predicted"/>
<evidence type="ECO:0000256" key="2">
    <source>
        <dbReference type="ARBA" id="ARBA00022898"/>
    </source>
</evidence>
<dbReference type="PANTHER" id="PTHR42937">
    <property type="match status" value="1"/>
</dbReference>
<dbReference type="OrthoDB" id="34584at2"/>
<dbReference type="PANTHER" id="PTHR42937:SF1">
    <property type="entry name" value="DIAMINOPROPIONATE AMMONIA-LYASE"/>
    <property type="match status" value="1"/>
</dbReference>
<comment type="cofactor">
    <cofactor evidence="1">
        <name>pyridoxal 5'-phosphate</name>
        <dbReference type="ChEBI" id="CHEBI:597326"/>
    </cofactor>
</comment>
<sequence length="351" mass="36744">MLLENDRQTAPPARRGFRVSPDRPLTLLGSCPAYTATPLTERPDLAHQTGIERLWIKDETQRMGLGSFKALGGAYAVAQMILDRSDEPDPTTATAKAVAGQMTFVTASAGNHGLSVAAGARVFGAGSRILLSTTVPEAFADRIRALGAGVIRVDGSYEDSVTEAARLADAEGWIHLADGSWEGYLTAPALVMEGYTVLPHECSCGFQELGAWPDHVLLQAGVGGLAAAVAAHIRAYWPVQPEITVVEPDAAPCLMESVRASCLTEVSGPVSDMGRLDCKNASLLAWESLRADANRFVTISEAQATEAVECLARAGLASTPSGVAGFAALTALDLPEAANCMVILSEGPEVA</sequence>
<name>A0A547PIU8_9RHOB</name>
<evidence type="ECO:0000313" key="6">
    <source>
        <dbReference type="Proteomes" id="UP000318590"/>
    </source>
</evidence>
<dbReference type="InterPro" id="IPR036052">
    <property type="entry name" value="TrpB-like_PALP_sf"/>
</dbReference>
<gene>
    <name evidence="5" type="ORF">FEV53_19530</name>
</gene>
<evidence type="ECO:0000313" key="5">
    <source>
        <dbReference type="EMBL" id="TRD14086.1"/>
    </source>
</evidence>
<dbReference type="RefSeq" id="WP_142836329.1">
    <property type="nucleotide sequence ID" value="NZ_VFSV01000090.1"/>
</dbReference>
<evidence type="ECO:0000256" key="1">
    <source>
        <dbReference type="ARBA" id="ARBA00001933"/>
    </source>
</evidence>
<dbReference type="Gene3D" id="3.40.50.1100">
    <property type="match status" value="2"/>
</dbReference>
<evidence type="ECO:0000256" key="3">
    <source>
        <dbReference type="SAM" id="MobiDB-lite"/>
    </source>
</evidence>
<feature type="domain" description="Tryptophan synthase beta chain-like PALP" evidence="4">
    <location>
        <begin position="33"/>
        <end position="345"/>
    </location>
</feature>
<keyword evidence="2" id="KW-0663">Pyridoxal phosphate</keyword>
<comment type="caution">
    <text evidence="5">The sequence shown here is derived from an EMBL/GenBank/DDBJ whole genome shotgun (WGS) entry which is preliminary data.</text>
</comment>
<dbReference type="InterPro" id="IPR001926">
    <property type="entry name" value="TrpB-like_PALP"/>
</dbReference>
<keyword evidence="5" id="KW-0456">Lyase</keyword>